<dbReference type="Gene3D" id="3.10.450.50">
    <property type="match status" value="1"/>
</dbReference>
<evidence type="ECO:0000256" key="3">
    <source>
        <dbReference type="ARBA" id="ARBA00023015"/>
    </source>
</evidence>
<keyword evidence="4" id="KW-0731">Sigma factor</keyword>
<feature type="domain" description="RNA polymerase sigma-70 region 2" evidence="8">
    <location>
        <begin position="8"/>
        <end position="71"/>
    </location>
</feature>
<dbReference type="Pfam" id="PF04542">
    <property type="entry name" value="Sigma70_r2"/>
    <property type="match status" value="1"/>
</dbReference>
<feature type="domain" description="RNA polymerase sigma factor 70 region 4 type 2" evidence="9">
    <location>
        <begin position="110"/>
        <end position="158"/>
    </location>
</feature>
<evidence type="ECO:0000256" key="4">
    <source>
        <dbReference type="ARBA" id="ARBA00023082"/>
    </source>
</evidence>
<protein>
    <submittedName>
        <fullName evidence="11">RNA polymerase sigma factor SigJ</fullName>
    </submittedName>
</protein>
<dbReference type="InterPro" id="IPR013249">
    <property type="entry name" value="RNA_pol_sigma70_r4_t2"/>
</dbReference>
<evidence type="ECO:0000259" key="9">
    <source>
        <dbReference type="Pfam" id="PF08281"/>
    </source>
</evidence>
<dbReference type="EMBL" id="AP022564">
    <property type="protein sequence ID" value="BBX21510.1"/>
    <property type="molecule type" value="Genomic_DNA"/>
</dbReference>
<dbReference type="AlphaFoldDB" id="A0AAD1HVK4"/>
<name>A0AAD1HVK4_9MYCO</name>
<dbReference type="Gene3D" id="1.10.10.10">
    <property type="entry name" value="Winged helix-like DNA-binding domain superfamily/Winged helix DNA-binding domain"/>
    <property type="match status" value="1"/>
</dbReference>
<keyword evidence="12" id="KW-1185">Reference proteome</keyword>
<dbReference type="InterPro" id="IPR036388">
    <property type="entry name" value="WH-like_DNA-bd_sf"/>
</dbReference>
<evidence type="ECO:0000313" key="11">
    <source>
        <dbReference type="EMBL" id="BBX21510.1"/>
    </source>
</evidence>
<dbReference type="InterPro" id="IPR014284">
    <property type="entry name" value="RNA_pol_sigma-70_dom"/>
</dbReference>
<dbReference type="GO" id="GO:0016987">
    <property type="term" value="F:sigma factor activity"/>
    <property type="evidence" value="ECO:0007669"/>
    <property type="project" value="UniProtKB-KW"/>
</dbReference>
<keyword evidence="6" id="KW-0804">Transcription</keyword>
<evidence type="ECO:0000259" key="8">
    <source>
        <dbReference type="Pfam" id="PF04542"/>
    </source>
</evidence>
<dbReference type="InterPro" id="IPR032710">
    <property type="entry name" value="NTF2-like_dom_sf"/>
</dbReference>
<evidence type="ECO:0000313" key="12">
    <source>
        <dbReference type="Proteomes" id="UP000467636"/>
    </source>
</evidence>
<evidence type="ECO:0000256" key="6">
    <source>
        <dbReference type="ARBA" id="ARBA00023163"/>
    </source>
</evidence>
<dbReference type="Pfam" id="PF08281">
    <property type="entry name" value="Sigma70_r4_2"/>
    <property type="match status" value="1"/>
</dbReference>
<sequence length="302" mass="32308">MTAAVEDFEALRPHLLAVAYRLTGMFADAEDIVQDAWLRFAAAERDQIADPRAWLTTVVSRLGLDRLRSAPRRRESYVGEWLPEPVVTGADESDPLAAVVAGEDARFAAMVVLERLNPDQRVAFVLHDGFAVPFAEVAEVLHTSEAAARQLASRARRAVATDPPPQPDPRHAEAVGSLMAAMAAGDLDAVVALLHPDVTFTGDSNRRAPTAVRVIEGPEKVARFLLGLARRYGPTLVTANQLALVNGELGAYTAGAPGADGFAELLPRVTAMTVRDGLVYAVWDIANPDKFTGSPLRGSASL</sequence>
<dbReference type="InterPro" id="IPR052704">
    <property type="entry name" value="ECF_Sigma-70_Domain"/>
</dbReference>
<dbReference type="PANTHER" id="PTHR30173:SF36">
    <property type="entry name" value="ECF RNA POLYMERASE SIGMA FACTOR SIGJ"/>
    <property type="match status" value="1"/>
</dbReference>
<dbReference type="GO" id="GO:0003677">
    <property type="term" value="F:DNA binding"/>
    <property type="evidence" value="ECO:0007669"/>
    <property type="project" value="UniProtKB-KW"/>
</dbReference>
<dbReference type="Gene3D" id="1.10.1740.10">
    <property type="match status" value="1"/>
</dbReference>
<comment type="subunit">
    <text evidence="2">Interacts transiently with the RNA polymerase catalytic core formed by RpoA, RpoB, RpoC and RpoZ (2 alpha, 1 beta, 1 beta' and 1 omega subunit) to form the RNA polymerase holoenzyme that can initiate transcription.</text>
</comment>
<keyword evidence="5" id="KW-0238">DNA-binding</keyword>
<dbReference type="InterPro" id="IPR013325">
    <property type="entry name" value="RNA_pol_sigma_r2"/>
</dbReference>
<evidence type="ECO:0000259" key="10">
    <source>
        <dbReference type="Pfam" id="PF12680"/>
    </source>
</evidence>
<dbReference type="SUPFAM" id="SSF88946">
    <property type="entry name" value="Sigma2 domain of RNA polymerase sigma factors"/>
    <property type="match status" value="1"/>
</dbReference>
<evidence type="ECO:0000256" key="5">
    <source>
        <dbReference type="ARBA" id="ARBA00023125"/>
    </source>
</evidence>
<dbReference type="NCBIfam" id="NF007214">
    <property type="entry name" value="PRK09636.1"/>
    <property type="match status" value="1"/>
</dbReference>
<evidence type="ECO:0000256" key="2">
    <source>
        <dbReference type="ARBA" id="ARBA00011344"/>
    </source>
</evidence>
<dbReference type="NCBIfam" id="TIGR02937">
    <property type="entry name" value="sigma70-ECF"/>
    <property type="match status" value="1"/>
</dbReference>
<dbReference type="PANTHER" id="PTHR30173">
    <property type="entry name" value="SIGMA 19 FACTOR"/>
    <property type="match status" value="1"/>
</dbReference>
<evidence type="ECO:0000256" key="1">
    <source>
        <dbReference type="ARBA" id="ARBA00010641"/>
    </source>
</evidence>
<dbReference type="SUPFAM" id="SSF54427">
    <property type="entry name" value="NTF2-like"/>
    <property type="match status" value="1"/>
</dbReference>
<feature type="region of interest" description="Disordered" evidence="7">
    <location>
        <begin position="152"/>
        <end position="172"/>
    </location>
</feature>
<reference evidence="11 12" key="1">
    <citation type="journal article" date="2019" name="Emerg. Microbes Infect.">
        <title>Comprehensive subspecies identification of 175 nontuberculous mycobacteria species based on 7547 genomic profiles.</title>
        <authorList>
            <person name="Matsumoto Y."/>
            <person name="Kinjo T."/>
            <person name="Motooka D."/>
            <person name="Nabeya D."/>
            <person name="Jung N."/>
            <person name="Uechi K."/>
            <person name="Horii T."/>
            <person name="Iida T."/>
            <person name="Fujita J."/>
            <person name="Nakamura S."/>
        </authorList>
    </citation>
    <scope>NUCLEOTIDE SEQUENCE [LARGE SCALE GENOMIC DNA]</scope>
    <source>
        <strain evidence="11 12">JCM 12143</strain>
    </source>
</reference>
<evidence type="ECO:0000256" key="7">
    <source>
        <dbReference type="SAM" id="MobiDB-lite"/>
    </source>
</evidence>
<accession>A0AAD1HVK4</accession>
<dbReference type="Pfam" id="PF12680">
    <property type="entry name" value="SnoaL_2"/>
    <property type="match status" value="1"/>
</dbReference>
<dbReference type="SUPFAM" id="SSF88659">
    <property type="entry name" value="Sigma3 and sigma4 domains of RNA polymerase sigma factors"/>
    <property type="match status" value="1"/>
</dbReference>
<comment type="similarity">
    <text evidence="1">Belongs to the sigma-70 factor family. ECF subfamily.</text>
</comment>
<dbReference type="GO" id="GO:0006352">
    <property type="term" value="P:DNA-templated transcription initiation"/>
    <property type="evidence" value="ECO:0007669"/>
    <property type="project" value="InterPro"/>
</dbReference>
<dbReference type="Proteomes" id="UP000467636">
    <property type="component" value="Chromosome"/>
</dbReference>
<feature type="domain" description="SnoaL-like" evidence="10">
    <location>
        <begin position="178"/>
        <end position="280"/>
    </location>
</feature>
<organism evidence="11 12">
    <name type="scientific">Mycolicibacter terrae</name>
    <dbReference type="NCBI Taxonomy" id="1788"/>
    <lineage>
        <taxon>Bacteria</taxon>
        <taxon>Bacillati</taxon>
        <taxon>Actinomycetota</taxon>
        <taxon>Actinomycetes</taxon>
        <taxon>Mycobacteriales</taxon>
        <taxon>Mycobacteriaceae</taxon>
        <taxon>Mycolicibacter</taxon>
    </lineage>
</organism>
<gene>
    <name evidence="11" type="ORF">MTER_09210</name>
</gene>
<dbReference type="InterPro" id="IPR007627">
    <property type="entry name" value="RNA_pol_sigma70_r2"/>
</dbReference>
<proteinExistence type="inferred from homology"/>
<dbReference type="InterPro" id="IPR013324">
    <property type="entry name" value="RNA_pol_sigma_r3/r4-like"/>
</dbReference>
<dbReference type="RefSeq" id="WP_085259868.1">
    <property type="nucleotide sequence ID" value="NZ_AP022564.1"/>
</dbReference>
<dbReference type="InterPro" id="IPR037401">
    <property type="entry name" value="SnoaL-like"/>
</dbReference>
<keyword evidence="3" id="KW-0805">Transcription regulation</keyword>